<feature type="non-terminal residue" evidence="2">
    <location>
        <position position="73"/>
    </location>
</feature>
<dbReference type="Pfam" id="PF00017">
    <property type="entry name" value="SH2"/>
    <property type="match status" value="1"/>
</dbReference>
<dbReference type="InterPro" id="IPR000980">
    <property type="entry name" value="SH2"/>
</dbReference>
<evidence type="ECO:0000259" key="1">
    <source>
        <dbReference type="Pfam" id="PF00017"/>
    </source>
</evidence>
<dbReference type="Proteomes" id="UP001432322">
    <property type="component" value="Unassembled WGS sequence"/>
</dbReference>
<gene>
    <name evidence="2" type="ORF">PFISCL1PPCAC_4902</name>
</gene>
<feature type="non-terminal residue" evidence="2">
    <location>
        <position position="1"/>
    </location>
</feature>
<proteinExistence type="predicted"/>
<reference evidence="2" key="1">
    <citation type="submission" date="2023-10" db="EMBL/GenBank/DDBJ databases">
        <title>Genome assembly of Pristionchus species.</title>
        <authorList>
            <person name="Yoshida K."/>
            <person name="Sommer R.J."/>
        </authorList>
    </citation>
    <scope>NUCLEOTIDE SEQUENCE</scope>
    <source>
        <strain evidence="2">RS5133</strain>
    </source>
</reference>
<dbReference type="EMBL" id="BTSY01000002">
    <property type="protein sequence ID" value="GMT13605.1"/>
    <property type="molecule type" value="Genomic_DNA"/>
</dbReference>
<dbReference type="InterPro" id="IPR036860">
    <property type="entry name" value="SH2_dom_sf"/>
</dbReference>
<evidence type="ECO:0000313" key="2">
    <source>
        <dbReference type="EMBL" id="GMT13605.1"/>
    </source>
</evidence>
<dbReference type="SUPFAM" id="SSF55550">
    <property type="entry name" value="SH2 domain"/>
    <property type="match status" value="1"/>
</dbReference>
<dbReference type="AlphaFoldDB" id="A0AAV5V6X1"/>
<accession>A0AAV5V6X1</accession>
<organism evidence="2 3">
    <name type="scientific">Pristionchus fissidentatus</name>
    <dbReference type="NCBI Taxonomy" id="1538716"/>
    <lineage>
        <taxon>Eukaryota</taxon>
        <taxon>Metazoa</taxon>
        <taxon>Ecdysozoa</taxon>
        <taxon>Nematoda</taxon>
        <taxon>Chromadorea</taxon>
        <taxon>Rhabditida</taxon>
        <taxon>Rhabditina</taxon>
        <taxon>Diplogasteromorpha</taxon>
        <taxon>Diplogasteroidea</taxon>
        <taxon>Neodiplogasteridae</taxon>
        <taxon>Pristionchus</taxon>
    </lineage>
</organism>
<keyword evidence="3" id="KW-1185">Reference proteome</keyword>
<feature type="domain" description="SH2" evidence="1">
    <location>
        <begin position="3"/>
        <end position="49"/>
    </location>
</feature>
<comment type="caution">
    <text evidence="2">The sequence shown here is derived from an EMBL/GenBank/DDBJ whole genome shotgun (WGS) entry which is preliminary data.</text>
</comment>
<evidence type="ECO:0000313" key="3">
    <source>
        <dbReference type="Proteomes" id="UP001432322"/>
    </source>
</evidence>
<name>A0AAV5V6X1_9BILA</name>
<dbReference type="Gene3D" id="3.30.505.10">
    <property type="entry name" value="SH2 domain"/>
    <property type="match status" value="1"/>
</dbReference>
<sequence>VIGGYTMSFLQNGKVYHIRINTKMIEDKKTYYFLEDFETGTLFELISHYIQMGLNTPHFKVFLRQSCPLPEQH</sequence>
<protein>
    <recommendedName>
        <fullName evidence="1">SH2 domain-containing protein</fullName>
    </recommendedName>
</protein>